<feature type="compositionally biased region" description="Basic and acidic residues" evidence="1">
    <location>
        <begin position="13"/>
        <end position="28"/>
    </location>
</feature>
<geneLocation type="plasmid" evidence="2">
    <name>pAsa8</name>
</geneLocation>
<sequence>MVEHVRGPGRPKVRPEDRVTPKDGMAEVRRKRAAQGIVERRFLMHQDDVKRLDAMMKAAGFGPKEQSEFLAALLLVASGQPYFGPPFSLPINISESS</sequence>
<proteinExistence type="predicted"/>
<keyword evidence="2" id="KW-0614">Plasmid</keyword>
<organism evidence="2">
    <name type="scientific">Aeromonas salmonicida subsp. salmonicida</name>
    <dbReference type="NCBI Taxonomy" id="29491"/>
    <lineage>
        <taxon>Bacteria</taxon>
        <taxon>Pseudomonadati</taxon>
        <taxon>Pseudomonadota</taxon>
        <taxon>Gammaproteobacteria</taxon>
        <taxon>Aeromonadales</taxon>
        <taxon>Aeromonadaceae</taxon>
        <taxon>Aeromonas</taxon>
    </lineage>
</organism>
<protein>
    <submittedName>
        <fullName evidence="2">Uncharacterized protein</fullName>
    </submittedName>
</protein>
<evidence type="ECO:0000313" key="2">
    <source>
        <dbReference type="EMBL" id="AOZ60603.1"/>
    </source>
</evidence>
<name>A0A1I9S211_AERSS</name>
<accession>A0A1I9S211</accession>
<reference evidence="2" key="1">
    <citation type="journal article" date="2016" name="Sci. Rep.">
        <title>Diversity of antibiotic-resistance genes in Canadian isolates of Aeromonas salmonicida subsp. salmonicida: dominance of pSN254b and discovery of pAsa8.</title>
        <authorList>
            <person name="Trudel M.V."/>
            <person name="Vincent A.T."/>
            <person name="Attere S.A."/>
            <person name="Labbe M."/>
            <person name="Derome N."/>
            <person name="Culley A.I."/>
            <person name="Charette S.J."/>
        </authorList>
    </citation>
    <scope>NUCLEOTIDE SEQUENCE</scope>
    <source>
        <strain evidence="2">M16474-11</strain>
        <plasmid evidence="2">pAsa8</plasmid>
    </source>
</reference>
<feature type="region of interest" description="Disordered" evidence="1">
    <location>
        <begin position="1"/>
        <end position="30"/>
    </location>
</feature>
<dbReference type="EMBL" id="KX364409">
    <property type="protein sequence ID" value="AOZ60603.1"/>
    <property type="molecule type" value="Genomic_DNA"/>
</dbReference>
<dbReference type="AlphaFoldDB" id="A0A1I9S211"/>
<evidence type="ECO:0000256" key="1">
    <source>
        <dbReference type="SAM" id="MobiDB-lite"/>
    </source>
</evidence>